<dbReference type="InterPro" id="IPR036770">
    <property type="entry name" value="Ankyrin_rpt-contain_sf"/>
</dbReference>
<dbReference type="EMBL" id="AAZO01003853">
    <property type="status" value="NOT_ANNOTATED_CDS"/>
    <property type="molecule type" value="Genomic_DNA"/>
</dbReference>
<keyword evidence="3" id="KW-1009">Hearing</keyword>
<keyword evidence="9" id="KW-1185">Reference proteome</keyword>
<gene>
    <name evidence="8" type="primary">8236303</name>
    <name evidence="7" type="ORF">Phum_PHUM331860</name>
</gene>
<dbReference type="OrthoDB" id="10261302at2759"/>
<feature type="compositionally biased region" description="Basic and acidic residues" evidence="6">
    <location>
        <begin position="289"/>
        <end position="298"/>
    </location>
</feature>
<feature type="repeat" description="ANK" evidence="5">
    <location>
        <begin position="9"/>
        <end position="31"/>
    </location>
</feature>
<feature type="region of interest" description="Disordered" evidence="6">
    <location>
        <begin position="315"/>
        <end position="377"/>
    </location>
</feature>
<dbReference type="EnsemblMetazoa" id="PHUM331860-RA">
    <property type="protein sequence ID" value="PHUM331860-PA"/>
    <property type="gene ID" value="PHUM331860"/>
</dbReference>
<dbReference type="OMA" id="RANDGMQ"/>
<dbReference type="SMART" id="SM00248">
    <property type="entry name" value="ANK"/>
    <property type="match status" value="5"/>
</dbReference>
<dbReference type="EMBL" id="AAZO01003852">
    <property type="status" value="NOT_ANNOTATED_CDS"/>
    <property type="molecule type" value="Genomic_DNA"/>
</dbReference>
<dbReference type="HOGENOM" id="CLU_006701_0_0_1"/>
<evidence type="ECO:0000256" key="6">
    <source>
        <dbReference type="SAM" id="MobiDB-lite"/>
    </source>
</evidence>
<dbReference type="FunCoup" id="E0VN93">
    <property type="interactions" value="23"/>
</dbReference>
<evidence type="ECO:0000256" key="1">
    <source>
        <dbReference type="ARBA" id="ARBA00004645"/>
    </source>
</evidence>
<feature type="region of interest" description="Disordered" evidence="6">
    <location>
        <begin position="429"/>
        <end position="479"/>
    </location>
</feature>
<keyword evidence="4 5" id="KW-0040">ANK repeat</keyword>
<dbReference type="Pfam" id="PF12796">
    <property type="entry name" value="Ank_2"/>
    <property type="match status" value="2"/>
</dbReference>
<dbReference type="PROSITE" id="PS50297">
    <property type="entry name" value="ANK_REP_REGION"/>
    <property type="match status" value="3"/>
</dbReference>
<dbReference type="InterPro" id="IPR052420">
    <property type="entry name" value="Espin/Espin-like"/>
</dbReference>
<dbReference type="InParanoid" id="E0VN93"/>
<dbReference type="InterPro" id="IPR002110">
    <property type="entry name" value="Ankyrin_rpt"/>
</dbReference>
<feature type="compositionally biased region" description="Acidic residues" evidence="6">
    <location>
        <begin position="804"/>
        <end position="814"/>
    </location>
</feature>
<feature type="compositionally biased region" description="Acidic residues" evidence="6">
    <location>
        <begin position="552"/>
        <end position="563"/>
    </location>
</feature>
<evidence type="ECO:0000256" key="5">
    <source>
        <dbReference type="PROSITE-ProRule" id="PRU00023"/>
    </source>
</evidence>
<reference evidence="7" key="1">
    <citation type="submission" date="2007-04" db="EMBL/GenBank/DDBJ databases">
        <title>Annotation of Pediculus humanus corporis strain USDA.</title>
        <authorList>
            <person name="Kirkness E."/>
            <person name="Hannick L."/>
            <person name="Hass B."/>
            <person name="Bruggner R."/>
            <person name="Lawson D."/>
            <person name="Bidwell S."/>
            <person name="Joardar V."/>
            <person name="Caler E."/>
            <person name="Walenz B."/>
            <person name="Inman J."/>
            <person name="Schobel S."/>
            <person name="Galinsky K."/>
            <person name="Amedeo P."/>
            <person name="Strausberg R."/>
        </authorList>
    </citation>
    <scope>NUCLEOTIDE SEQUENCE</scope>
    <source>
        <strain evidence="7">USDA</strain>
    </source>
</reference>
<feature type="repeat" description="ANK" evidence="5">
    <location>
        <begin position="43"/>
        <end position="76"/>
    </location>
</feature>
<dbReference type="GO" id="GO:0007605">
    <property type="term" value="P:sensory perception of sound"/>
    <property type="evidence" value="ECO:0007669"/>
    <property type="project" value="UniProtKB-KW"/>
</dbReference>
<dbReference type="EMBL" id="AAZO01003855">
    <property type="status" value="NOT_ANNOTATED_CDS"/>
    <property type="molecule type" value="Genomic_DNA"/>
</dbReference>
<dbReference type="VEuPathDB" id="VectorBase:PHUM331860"/>
<dbReference type="CTD" id="8236303"/>
<dbReference type="PANTHER" id="PTHR24153">
    <property type="entry name" value="ESPIN"/>
    <property type="match status" value="1"/>
</dbReference>
<feature type="repeat" description="ANK" evidence="5">
    <location>
        <begin position="111"/>
        <end position="143"/>
    </location>
</feature>
<proteinExistence type="predicted"/>
<dbReference type="STRING" id="121224.E0VN93"/>
<dbReference type="EMBL" id="DS235335">
    <property type="protein sequence ID" value="EEB14849.1"/>
    <property type="molecule type" value="Genomic_DNA"/>
</dbReference>
<feature type="compositionally biased region" description="Polar residues" evidence="6">
    <location>
        <begin position="525"/>
        <end position="536"/>
    </location>
</feature>
<dbReference type="SUPFAM" id="SSF48403">
    <property type="entry name" value="Ankyrin repeat"/>
    <property type="match status" value="1"/>
</dbReference>
<dbReference type="Gene3D" id="1.25.40.20">
    <property type="entry name" value="Ankyrin repeat-containing domain"/>
    <property type="match status" value="1"/>
</dbReference>
<dbReference type="AlphaFoldDB" id="E0VN93"/>
<evidence type="ECO:0000256" key="3">
    <source>
        <dbReference type="ARBA" id="ARBA00022740"/>
    </source>
</evidence>
<reference evidence="8" key="3">
    <citation type="submission" date="2021-02" db="UniProtKB">
        <authorList>
            <consortium name="EnsemblMetazoa"/>
        </authorList>
    </citation>
    <scope>IDENTIFICATION</scope>
    <source>
        <strain evidence="8">USDA</strain>
    </source>
</reference>
<dbReference type="Proteomes" id="UP000009046">
    <property type="component" value="Unassembled WGS sequence"/>
</dbReference>
<name>E0VN93_PEDHC</name>
<dbReference type="GO" id="GO:0051015">
    <property type="term" value="F:actin filament binding"/>
    <property type="evidence" value="ECO:0007669"/>
    <property type="project" value="TreeGrafter"/>
</dbReference>
<evidence type="ECO:0000313" key="8">
    <source>
        <dbReference type="EnsemblMetazoa" id="PHUM331860-PA"/>
    </source>
</evidence>
<keyword evidence="2" id="KW-0677">Repeat</keyword>
<feature type="compositionally biased region" description="Polar residues" evidence="6">
    <location>
        <begin position="272"/>
        <end position="288"/>
    </location>
</feature>
<dbReference type="EMBL" id="AAZO01003854">
    <property type="status" value="NOT_ANNOTATED_CDS"/>
    <property type="molecule type" value="Genomic_DNA"/>
</dbReference>
<dbReference type="PANTHER" id="PTHR24153:SF8">
    <property type="entry name" value="FORKED, ISOFORM F"/>
    <property type="match status" value="1"/>
</dbReference>
<feature type="compositionally biased region" description="Polar residues" evidence="6">
    <location>
        <begin position="347"/>
        <end position="366"/>
    </location>
</feature>
<evidence type="ECO:0000313" key="7">
    <source>
        <dbReference type="EMBL" id="EEB14849.1"/>
    </source>
</evidence>
<dbReference type="eggNOG" id="KOG0504">
    <property type="taxonomic scope" value="Eukaryota"/>
</dbReference>
<feature type="region of interest" description="Disordered" evidence="6">
    <location>
        <begin position="525"/>
        <end position="616"/>
    </location>
</feature>
<feature type="compositionally biased region" description="Basic and acidic residues" evidence="6">
    <location>
        <begin position="789"/>
        <end position="803"/>
    </location>
</feature>
<organism>
    <name type="scientific">Pediculus humanus subsp. corporis</name>
    <name type="common">Body louse</name>
    <dbReference type="NCBI Taxonomy" id="121224"/>
    <lineage>
        <taxon>Eukaryota</taxon>
        <taxon>Metazoa</taxon>
        <taxon>Ecdysozoa</taxon>
        <taxon>Arthropoda</taxon>
        <taxon>Hexapoda</taxon>
        <taxon>Insecta</taxon>
        <taxon>Pterygota</taxon>
        <taxon>Neoptera</taxon>
        <taxon>Paraneoptera</taxon>
        <taxon>Psocodea</taxon>
        <taxon>Troctomorpha</taxon>
        <taxon>Phthiraptera</taxon>
        <taxon>Anoplura</taxon>
        <taxon>Pediculidae</taxon>
        <taxon>Pediculus</taxon>
    </lineage>
</organism>
<evidence type="ECO:0000256" key="2">
    <source>
        <dbReference type="ARBA" id="ARBA00022737"/>
    </source>
</evidence>
<sequence>MPALERTNNGAMALHYAAARGCLDCVKLLVETSELSANTQMDNDVTPVYLAAQEGHLEVLKYLVLEAGGSLYVRAKDGMAPVHAAAQMGCLTCLKWMVQDQGVDPNLRDVDGATPLHFAASRGHVDTVRWLLRHGGRLTLDKYGKSPINDAAENQQMECLNILVQHGTIPDYHEDNDNGKIIGCTCRKGDHSKCSYSDCVNLSSPRAPFYLHGPTRADCQSHQNGGGNNRNDSFFLHNPQEIVYNRVKDLFEGPVKSEASSENELIVKAEVHSSSSGAGSEENLSSSDMSERSEEQEHDYEDIYHLREVNINNKSSVRSCSRDSGSHSRSGSISSTNSGGIVVKLTAQDQPSITPSTESGVSSASPSDLGHSEEENEKAKINIKIPAPHLGGVFNRQLKRVVSEPAACPPPPPPPLPSFEDLEKATTLSRRSSTSDVVNGDAKEKIQNGKSSAEWNNKIHGENCSKNNAGEVAECDGSSTVPSLVNRQLVLPSFIPPKFTVNSENCLIKPSEYLKSIGGNRIVSFSTGSSNSNQDKNSTKSEEQKLNKGAAEEEEEGREGEEEKDNKTTTTSNGPPPPPMPNNLEKESGKTTNTNDTESTKIKKPQQPLSAISIHDLHSVQLKRTVVHKTMSSPIKSSNAGNEPFQMQKQDLIAELKLSKDIEGVKKMKVERLKSEEKQEKEMVSEITKQFTANNLLEKIPEKDSTGNPIPPWKRQMLAKKAAEKARKDLEEQMKKEAEEKRIQSIPAWKRQLLAKKEEIVDDKKTPQILIKINDSNLPLTDIPEENDKENNKPEVKETIGEGKEEDEVEEDDTQIIPWRAQLRKTNSKLSLLD</sequence>
<dbReference type="GO" id="GO:0032420">
    <property type="term" value="C:stereocilium"/>
    <property type="evidence" value="ECO:0007669"/>
    <property type="project" value="UniProtKB-SubCell"/>
</dbReference>
<dbReference type="PROSITE" id="PS50088">
    <property type="entry name" value="ANK_REPEAT"/>
    <property type="match status" value="3"/>
</dbReference>
<dbReference type="GeneID" id="8236303"/>
<dbReference type="GO" id="GO:0051017">
    <property type="term" value="P:actin filament bundle assembly"/>
    <property type="evidence" value="ECO:0007669"/>
    <property type="project" value="TreeGrafter"/>
</dbReference>
<dbReference type="GO" id="GO:0005737">
    <property type="term" value="C:cytoplasm"/>
    <property type="evidence" value="ECO:0007669"/>
    <property type="project" value="TreeGrafter"/>
</dbReference>
<dbReference type="KEGG" id="phu:Phum_PHUM331860"/>
<evidence type="ECO:0000313" key="9">
    <source>
        <dbReference type="Proteomes" id="UP000009046"/>
    </source>
</evidence>
<protein>
    <submittedName>
        <fullName evidence="7 8">Forked protein, putative</fullName>
    </submittedName>
</protein>
<comment type="subcellular location">
    <subcellularLocation>
        <location evidence="1">Cell projection</location>
        <location evidence="1">Stereocilium</location>
    </subcellularLocation>
</comment>
<feature type="region of interest" description="Disordered" evidence="6">
    <location>
        <begin position="778"/>
        <end position="818"/>
    </location>
</feature>
<evidence type="ECO:0000256" key="4">
    <source>
        <dbReference type="ARBA" id="ARBA00023043"/>
    </source>
</evidence>
<accession>E0VN93</accession>
<feature type="compositionally biased region" description="Basic and acidic residues" evidence="6">
    <location>
        <begin position="537"/>
        <end position="546"/>
    </location>
</feature>
<dbReference type="RefSeq" id="XP_002427587.1">
    <property type="nucleotide sequence ID" value="XM_002427542.1"/>
</dbReference>
<feature type="region of interest" description="Disordered" evidence="6">
    <location>
        <begin position="270"/>
        <end position="298"/>
    </location>
</feature>
<feature type="compositionally biased region" description="Low complexity" evidence="6">
    <location>
        <begin position="327"/>
        <end position="340"/>
    </location>
</feature>
<reference evidence="7" key="2">
    <citation type="submission" date="2007-04" db="EMBL/GenBank/DDBJ databases">
        <title>The genome of the human body louse.</title>
        <authorList>
            <consortium name="The Human Body Louse Genome Consortium"/>
            <person name="Kirkness E."/>
            <person name="Walenz B."/>
            <person name="Hass B."/>
            <person name="Bruggner R."/>
            <person name="Strausberg R."/>
        </authorList>
    </citation>
    <scope>NUCLEOTIDE SEQUENCE</scope>
    <source>
        <strain evidence="7">USDA</strain>
    </source>
</reference>